<comment type="caution">
    <text evidence="2">The sequence shown here is derived from an EMBL/GenBank/DDBJ whole genome shotgun (WGS) entry which is preliminary data.</text>
</comment>
<protein>
    <submittedName>
        <fullName evidence="2">Beta-glucosidase</fullName>
    </submittedName>
</protein>
<dbReference type="Pfam" id="PF10091">
    <property type="entry name" value="Glycoamylase"/>
    <property type="match status" value="1"/>
</dbReference>
<proteinExistence type="predicted"/>
<organism evidence="2 3">
    <name type="scientific">Mucilaginibacter terrigena</name>
    <dbReference type="NCBI Taxonomy" id="2492395"/>
    <lineage>
        <taxon>Bacteria</taxon>
        <taxon>Pseudomonadati</taxon>
        <taxon>Bacteroidota</taxon>
        <taxon>Sphingobacteriia</taxon>
        <taxon>Sphingobacteriales</taxon>
        <taxon>Sphingobacteriaceae</taxon>
        <taxon>Mucilaginibacter</taxon>
    </lineage>
</organism>
<keyword evidence="3" id="KW-1185">Reference proteome</keyword>
<dbReference type="EMBL" id="SEWG01000005">
    <property type="protein sequence ID" value="RYU89435.1"/>
    <property type="molecule type" value="Genomic_DNA"/>
</dbReference>
<dbReference type="Proteomes" id="UP000293331">
    <property type="component" value="Unassembled WGS sequence"/>
</dbReference>
<dbReference type="RefSeq" id="WP_129877293.1">
    <property type="nucleotide sequence ID" value="NZ_SEWG01000005.1"/>
</dbReference>
<dbReference type="PIRSF" id="PIRSF028431">
    <property type="entry name" value="UCP028431"/>
    <property type="match status" value="1"/>
</dbReference>
<sequence>MMKRILTLAIIGLLISLGAFSQIRKKQPSKPVERNSIAPVGIIKNISDSALLDIVQRQTFRYFWHFAHPVSGLARERDNTVKAQYYWDYINEAYDEPNLSKGTFGPEACAIGGTGMGILATVVATNRGWIGRDTALKRLIKIVDFLIKADCYHGIYPHFMNGATGKAIAFDRVDDAADIVETSYLMMGLLGAKEYFNGNSVPEKYFQKRVQQMWDAANWNWHSKEDNKHLYWHWSPNNGFDMNFPVGGYDEALITYIISASSPRHPISKELYENSWVKSDSWKNGKTYYGYELPLGNFDKGGPLFFEQYTYMGIDPNGLKDDHGIDYAMQTKNHTLINRAYCIENPKHYKGYGANSWGLTAGDSYKGYVAHCPEVDYGVIQPTAALSSFPYTPEYSMQALKHFYYDLGDKIWGPYGFADGFSESHNWYAKTHLAIDQGPIVVMIENYRSGLVWKLLMKNPDIQNGLKRLGFKSKWIKE</sequence>
<dbReference type="OrthoDB" id="5937621at2"/>
<name>A0A4Q5LJG0_9SPHI</name>
<dbReference type="InterPro" id="IPR019282">
    <property type="entry name" value="Glycoamylase-like_cons_dom"/>
</dbReference>
<gene>
    <name evidence="2" type="ORF">EWM62_14010</name>
</gene>
<evidence type="ECO:0000313" key="3">
    <source>
        <dbReference type="Proteomes" id="UP000293331"/>
    </source>
</evidence>
<evidence type="ECO:0000313" key="2">
    <source>
        <dbReference type="EMBL" id="RYU89435.1"/>
    </source>
</evidence>
<accession>A0A4Q5LJG0</accession>
<evidence type="ECO:0000259" key="1">
    <source>
        <dbReference type="Pfam" id="PF10091"/>
    </source>
</evidence>
<dbReference type="InterPro" id="IPR016883">
    <property type="entry name" value="UCP028431"/>
</dbReference>
<dbReference type="AlphaFoldDB" id="A0A4Q5LJG0"/>
<feature type="domain" description="Glycoamylase-like" evidence="1">
    <location>
        <begin position="243"/>
        <end position="460"/>
    </location>
</feature>
<reference evidence="2 3" key="1">
    <citation type="submission" date="2019-02" db="EMBL/GenBank/DDBJ databases">
        <title>Bacterial novel species Mucilaginibacter sp. 17JY9-4 isolated from soil.</title>
        <authorList>
            <person name="Jung H.-Y."/>
        </authorList>
    </citation>
    <scope>NUCLEOTIDE SEQUENCE [LARGE SCALE GENOMIC DNA]</scope>
    <source>
        <strain evidence="2 3">17JY9-4</strain>
    </source>
</reference>
<dbReference type="Gene3D" id="1.50.10.140">
    <property type="match status" value="1"/>
</dbReference>